<comment type="function">
    <text evidence="1">Component of the MICOS complex, a large protein complex of the mitochondrial inner membrane that plays crucial roles in the maintenance of crista junctions, inner membrane architecture, and formation of contact sites to the outer membrane.</text>
</comment>
<dbReference type="STRING" id="280699.M1V5W2"/>
<comment type="similarity">
    <text evidence="3">Belongs to the MICOS complex subunit Mic10 family.</text>
</comment>
<dbReference type="GeneID" id="16995439"/>
<dbReference type="GO" id="GO:0061617">
    <property type="term" value="C:MICOS complex"/>
    <property type="evidence" value="ECO:0007669"/>
    <property type="project" value="InterPro"/>
</dbReference>
<dbReference type="Proteomes" id="UP000007014">
    <property type="component" value="Chromosome 14"/>
</dbReference>
<evidence type="ECO:0000256" key="7">
    <source>
        <dbReference type="ARBA" id="ARBA00023128"/>
    </source>
</evidence>
<evidence type="ECO:0000256" key="4">
    <source>
        <dbReference type="ARBA" id="ARBA00022692"/>
    </source>
</evidence>
<proteinExistence type="inferred from homology"/>
<evidence type="ECO:0000256" key="9">
    <source>
        <dbReference type="SAM" id="Phobius"/>
    </source>
</evidence>
<dbReference type="OMA" id="CIENTLR"/>
<evidence type="ECO:0000313" key="11">
    <source>
        <dbReference type="Proteomes" id="UP000007014"/>
    </source>
</evidence>
<evidence type="ECO:0000256" key="1">
    <source>
        <dbReference type="ARBA" id="ARBA00002689"/>
    </source>
</evidence>
<accession>M1V5W2</accession>
<keyword evidence="6 9" id="KW-1133">Transmembrane helix</keyword>
<reference evidence="10 11" key="2">
    <citation type="journal article" date="2007" name="BMC Biol.">
        <title>A 100%-complete sequence reveals unusually simple genomic features in the hot-spring red alga Cyanidioschyzon merolae.</title>
        <authorList>
            <person name="Nozaki H."/>
            <person name="Takano H."/>
            <person name="Misumi O."/>
            <person name="Terasawa K."/>
            <person name="Matsuzaki M."/>
            <person name="Maruyama S."/>
            <person name="Nishida K."/>
            <person name="Yagisawa F."/>
            <person name="Yoshida Y."/>
            <person name="Fujiwara T."/>
            <person name="Takio S."/>
            <person name="Tamura K."/>
            <person name="Chung S.J."/>
            <person name="Nakamura S."/>
            <person name="Kuroiwa H."/>
            <person name="Tanaka K."/>
            <person name="Sato N."/>
            <person name="Kuroiwa T."/>
        </authorList>
    </citation>
    <scope>NUCLEOTIDE SEQUENCE [LARGE SCALE GENOMIC DNA]</scope>
    <source>
        <strain evidence="10 11">10D</strain>
    </source>
</reference>
<dbReference type="PANTHER" id="PTHR21304:SF0">
    <property type="entry name" value="MICOS COMPLEX SUBUNIT MIC10"/>
    <property type="match status" value="1"/>
</dbReference>
<evidence type="ECO:0000256" key="6">
    <source>
        <dbReference type="ARBA" id="ARBA00022989"/>
    </source>
</evidence>
<keyword evidence="11" id="KW-1185">Reference proteome</keyword>
<evidence type="ECO:0000256" key="5">
    <source>
        <dbReference type="ARBA" id="ARBA00022792"/>
    </source>
</evidence>
<evidence type="ECO:0000256" key="3">
    <source>
        <dbReference type="ARBA" id="ARBA00006792"/>
    </source>
</evidence>
<dbReference type="AlphaFoldDB" id="M1V5W2"/>
<gene>
    <name evidence="10" type="ORF">CYME_CMN291C</name>
</gene>
<keyword evidence="8 9" id="KW-0472">Membrane</keyword>
<dbReference type="RefSeq" id="XP_005537401.1">
    <property type="nucleotide sequence ID" value="XM_005537344.1"/>
</dbReference>
<organism evidence="10 11">
    <name type="scientific">Cyanidioschyzon merolae (strain NIES-3377 / 10D)</name>
    <name type="common">Unicellular red alga</name>
    <dbReference type="NCBI Taxonomy" id="280699"/>
    <lineage>
        <taxon>Eukaryota</taxon>
        <taxon>Rhodophyta</taxon>
        <taxon>Bangiophyceae</taxon>
        <taxon>Cyanidiales</taxon>
        <taxon>Cyanidiaceae</taxon>
        <taxon>Cyanidioschyzon</taxon>
    </lineage>
</organism>
<reference evidence="10 11" key="1">
    <citation type="journal article" date="2004" name="Nature">
        <title>Genome sequence of the ultrasmall unicellular red alga Cyanidioschyzon merolae 10D.</title>
        <authorList>
            <person name="Matsuzaki M."/>
            <person name="Misumi O."/>
            <person name="Shin-i T."/>
            <person name="Maruyama S."/>
            <person name="Takahara M."/>
            <person name="Miyagishima S."/>
            <person name="Mori T."/>
            <person name="Nishida K."/>
            <person name="Yagisawa F."/>
            <person name="Nishida K."/>
            <person name="Yoshida Y."/>
            <person name="Nishimura Y."/>
            <person name="Nakao S."/>
            <person name="Kobayashi T."/>
            <person name="Momoyama Y."/>
            <person name="Higashiyama T."/>
            <person name="Minoda A."/>
            <person name="Sano M."/>
            <person name="Nomoto H."/>
            <person name="Oishi K."/>
            <person name="Hayashi H."/>
            <person name="Ohta F."/>
            <person name="Nishizaka S."/>
            <person name="Haga S."/>
            <person name="Miura S."/>
            <person name="Morishita T."/>
            <person name="Kabeya Y."/>
            <person name="Terasawa K."/>
            <person name="Suzuki Y."/>
            <person name="Ishii Y."/>
            <person name="Asakawa S."/>
            <person name="Takano H."/>
            <person name="Ohta N."/>
            <person name="Kuroiwa H."/>
            <person name="Tanaka K."/>
            <person name="Shimizu N."/>
            <person name="Sugano S."/>
            <person name="Sato N."/>
            <person name="Nozaki H."/>
            <person name="Ogasawara N."/>
            <person name="Kohara Y."/>
            <person name="Kuroiwa T."/>
        </authorList>
    </citation>
    <scope>NUCLEOTIDE SEQUENCE [LARGE SCALE GENOMIC DNA]</scope>
    <source>
        <strain evidence="10 11">10D</strain>
    </source>
</reference>
<feature type="transmembrane region" description="Helical" evidence="9">
    <location>
        <begin position="25"/>
        <end position="41"/>
    </location>
</feature>
<dbReference type="Gramene" id="CMN291CT">
    <property type="protein sequence ID" value="CMN291CT"/>
    <property type="gene ID" value="CMN291C"/>
</dbReference>
<protein>
    <submittedName>
        <fullName evidence="10">Uncharacterized protein</fullName>
    </submittedName>
</protein>
<keyword evidence="4 9" id="KW-0812">Transmembrane</keyword>
<evidence type="ECO:0000256" key="8">
    <source>
        <dbReference type="ARBA" id="ARBA00023136"/>
    </source>
</evidence>
<dbReference type="PANTHER" id="PTHR21304">
    <property type="entry name" value="MICOS COMPLEX SUBUNIT MIC10"/>
    <property type="match status" value="1"/>
</dbReference>
<dbReference type="HOGENOM" id="CLU_2295685_0_0_1"/>
<keyword evidence="5" id="KW-0999">Mitochondrion inner membrane</keyword>
<evidence type="ECO:0000313" key="10">
    <source>
        <dbReference type="EMBL" id="BAM81365.1"/>
    </source>
</evidence>
<dbReference type="Pfam" id="PF04418">
    <property type="entry name" value="DUF543"/>
    <property type="match status" value="1"/>
</dbReference>
<dbReference type="InterPro" id="IPR007512">
    <property type="entry name" value="Mic10"/>
</dbReference>
<comment type="subcellular location">
    <subcellularLocation>
        <location evidence="2">Mitochondrion inner membrane</location>
        <topology evidence="2">Single-pass membrane protein</topology>
    </subcellularLocation>
</comment>
<sequence length="101" mass="10416">MRDYSPSEQVLADAWDRALETGIKWAVYGLAAGGALGLLLFRGGHARAGIAGLGSGIGMGMAYADARREFQRLASGANERSLAAASLGTTDSTLARIGSED</sequence>
<keyword evidence="7" id="KW-0496">Mitochondrion</keyword>
<dbReference type="EMBL" id="AP006496">
    <property type="protein sequence ID" value="BAM81365.1"/>
    <property type="molecule type" value="Genomic_DNA"/>
</dbReference>
<evidence type="ECO:0000256" key="2">
    <source>
        <dbReference type="ARBA" id="ARBA00004434"/>
    </source>
</evidence>
<dbReference type="KEGG" id="cme:CYME_CMN291C"/>
<name>M1V5W2_CYAM1</name>